<protein>
    <submittedName>
        <fullName evidence="4">Serine acetyltransferase</fullName>
        <ecNumber evidence="4">2.3.1.30</ecNumber>
    </submittedName>
</protein>
<dbReference type="InterPro" id="IPR018357">
    <property type="entry name" value="Hexapep_transf_CS"/>
</dbReference>
<gene>
    <name evidence="4" type="primary">cysE_1</name>
    <name evidence="4" type="ORF">AMHIJAGA_01336</name>
</gene>
<dbReference type="GO" id="GO:0009001">
    <property type="term" value="F:serine O-acetyltransferase activity"/>
    <property type="evidence" value="ECO:0007669"/>
    <property type="project" value="UniProtKB-EC"/>
</dbReference>
<reference evidence="6" key="2">
    <citation type="submission" date="2018-05" db="EMBL/GenBank/DDBJ databases">
        <authorList>
            <person name="Duru I."/>
        </authorList>
    </citation>
    <scope>NUCLEOTIDE SEQUENCE [LARGE SCALE GENOMIC DNA]</scope>
</reference>
<dbReference type="SUPFAM" id="SSF51161">
    <property type="entry name" value="Trimeric LpxA-like enzymes"/>
    <property type="match status" value="1"/>
</dbReference>
<organism evidence="4">
    <name type="scientific">Lactococcus lactis</name>
    <dbReference type="NCBI Taxonomy" id="1358"/>
    <lineage>
        <taxon>Bacteria</taxon>
        <taxon>Bacillati</taxon>
        <taxon>Bacillota</taxon>
        <taxon>Bacilli</taxon>
        <taxon>Lactobacillales</taxon>
        <taxon>Streptococcaceae</taxon>
        <taxon>Lactococcus</taxon>
    </lineage>
</organism>
<evidence type="ECO:0000313" key="6">
    <source>
        <dbReference type="Proteomes" id="UP000279235"/>
    </source>
</evidence>
<keyword evidence="2" id="KW-0677">Repeat</keyword>
<evidence type="ECO:0000256" key="1">
    <source>
        <dbReference type="ARBA" id="ARBA00022679"/>
    </source>
</evidence>
<accession>A0A2X0R698</accession>
<reference evidence="4" key="1">
    <citation type="submission" date="2018-01" db="EMBL/GenBank/DDBJ databases">
        <authorList>
            <person name="Gaut B.S."/>
            <person name="Morton B.R."/>
            <person name="Clegg M.T."/>
            <person name="Duvall M.R."/>
        </authorList>
    </citation>
    <scope>NUCLEOTIDE SEQUENCE</scope>
    <source>
        <strain evidence="4">Lactococcus lactis</strain>
    </source>
</reference>
<sequence length="76" mass="7881">MRHQVTIGWAKSSKNGEGTPNLKNNVDIGAGAKIIGNITIGDNVVVGANSLVCNNVEANDVVGGVPARSLKKEIKK</sequence>
<dbReference type="PROSITE" id="PS00101">
    <property type="entry name" value="HEXAPEP_TRANSFERASES"/>
    <property type="match status" value="1"/>
</dbReference>
<dbReference type="PANTHER" id="PTHR42811">
    <property type="entry name" value="SERINE ACETYLTRANSFERASE"/>
    <property type="match status" value="1"/>
</dbReference>
<proteinExistence type="predicted"/>
<keyword evidence="4" id="KW-0012">Acyltransferase</keyword>
<name>A0A2X0R698_9LACT</name>
<evidence type="ECO:0000313" key="5">
    <source>
        <dbReference type="EMBL" id="SPS11402.1"/>
    </source>
</evidence>
<dbReference type="InterPro" id="IPR001451">
    <property type="entry name" value="Hexapep"/>
</dbReference>
<feature type="region of interest" description="Disordered" evidence="3">
    <location>
        <begin position="1"/>
        <end position="21"/>
    </location>
</feature>
<evidence type="ECO:0000313" key="4">
    <source>
        <dbReference type="EMBL" id="SPB25722.1"/>
    </source>
</evidence>
<evidence type="ECO:0000256" key="3">
    <source>
        <dbReference type="SAM" id="MobiDB-lite"/>
    </source>
</evidence>
<dbReference type="Gene3D" id="2.160.10.10">
    <property type="entry name" value="Hexapeptide repeat proteins"/>
    <property type="match status" value="1"/>
</dbReference>
<dbReference type="Pfam" id="PF00132">
    <property type="entry name" value="Hexapep"/>
    <property type="match status" value="1"/>
</dbReference>
<feature type="compositionally biased region" description="Polar residues" evidence="3">
    <location>
        <begin position="12"/>
        <end position="21"/>
    </location>
</feature>
<reference evidence="5" key="3">
    <citation type="submission" date="2018-05" db="EMBL/GenBank/DDBJ databases">
        <authorList>
            <person name="Lanie J.A."/>
            <person name="Ng W.-L."/>
            <person name="Kazmierczak K.M."/>
            <person name="Andrzejewski T.M."/>
            <person name="Davidsen T.M."/>
            <person name="Wayne K.J."/>
            <person name="Tettelin H."/>
            <person name="Glass J.I."/>
            <person name="Rusch D."/>
            <person name="Podicherti R."/>
            <person name="Tsui H.-C.T."/>
            <person name="Winkler M.E."/>
        </authorList>
    </citation>
    <scope>NUCLEOTIDE SEQUENCE</scope>
    <source>
        <strain evidence="5">Lactococcus lactis</strain>
    </source>
</reference>
<dbReference type="EMBL" id="OGTW01000055">
    <property type="protein sequence ID" value="SPB25722.1"/>
    <property type="molecule type" value="Genomic_DNA"/>
</dbReference>
<dbReference type="EMBL" id="OGTW02000055">
    <property type="protein sequence ID" value="SPS11402.1"/>
    <property type="molecule type" value="Genomic_DNA"/>
</dbReference>
<dbReference type="AlphaFoldDB" id="A0A2X0R698"/>
<dbReference type="EC" id="2.3.1.30" evidence="4"/>
<dbReference type="InterPro" id="IPR011004">
    <property type="entry name" value="Trimer_LpxA-like_sf"/>
</dbReference>
<keyword evidence="1 4" id="KW-0808">Transferase</keyword>
<evidence type="ECO:0000256" key="2">
    <source>
        <dbReference type="ARBA" id="ARBA00022737"/>
    </source>
</evidence>
<dbReference type="Proteomes" id="UP000279235">
    <property type="component" value="Unassembled WGS sequence"/>
</dbReference>
<dbReference type="RefSeq" id="WP_127093892.1">
    <property type="nucleotide sequence ID" value="NZ_JAUCAX010000008.1"/>
</dbReference>